<keyword evidence="2" id="KW-0732">Signal</keyword>
<reference evidence="5 6" key="1">
    <citation type="submission" date="2017-07" db="EMBL/GenBank/DDBJ databases">
        <title>Leptospira spp. isolated from tropical soils.</title>
        <authorList>
            <person name="Thibeaux R."/>
            <person name="Iraola G."/>
            <person name="Ferres I."/>
            <person name="Bierque E."/>
            <person name="Girault D."/>
            <person name="Soupe-Gilbert M.-E."/>
            <person name="Picardeau M."/>
            <person name="Goarant C."/>
        </authorList>
    </citation>
    <scope>NUCLEOTIDE SEQUENCE [LARGE SCALE GENOMIC DNA]</scope>
    <source>
        <strain evidence="4 6">FH1-B-B1</strain>
        <strain evidence="3 5">FH1-B-C1</strain>
    </source>
</reference>
<dbReference type="OrthoDB" id="328873at2"/>
<evidence type="ECO:0000313" key="6">
    <source>
        <dbReference type="Proteomes" id="UP000231990"/>
    </source>
</evidence>
<sequence length="150" mass="16777">MRLVSYSFLSIPLVFLNCAFAINWTDKKSQLRERTTLAEEMIPTKDSANLTKAESAKNARQGKKSAEANSLRVEATSDSSGYAYEKNCSNQFLKCSEDCWKEYPVPNLITVFTSVDADLKRRVCLDKCASACPGVNLPYPYSKSSERNIP</sequence>
<evidence type="ECO:0000313" key="3">
    <source>
        <dbReference type="EMBL" id="PJZ68748.1"/>
    </source>
</evidence>
<evidence type="ECO:0008006" key="7">
    <source>
        <dbReference type="Google" id="ProtNLM"/>
    </source>
</evidence>
<organism evidence="4 6">
    <name type="scientific">Leptospira perolatii</name>
    <dbReference type="NCBI Taxonomy" id="2023191"/>
    <lineage>
        <taxon>Bacteria</taxon>
        <taxon>Pseudomonadati</taxon>
        <taxon>Spirochaetota</taxon>
        <taxon>Spirochaetia</taxon>
        <taxon>Leptospirales</taxon>
        <taxon>Leptospiraceae</taxon>
        <taxon>Leptospira</taxon>
    </lineage>
</organism>
<dbReference type="Proteomes" id="UP000231962">
    <property type="component" value="Unassembled WGS sequence"/>
</dbReference>
<evidence type="ECO:0000313" key="5">
    <source>
        <dbReference type="Proteomes" id="UP000231962"/>
    </source>
</evidence>
<dbReference type="EMBL" id="NPDY01000016">
    <property type="protein sequence ID" value="PJZ68748.1"/>
    <property type="molecule type" value="Genomic_DNA"/>
</dbReference>
<feature type="chain" id="PRO_5014754450" description="Lipoprotein" evidence="2">
    <location>
        <begin position="22"/>
        <end position="150"/>
    </location>
</feature>
<protein>
    <recommendedName>
        <fullName evidence="7">Lipoprotein</fullName>
    </recommendedName>
</protein>
<comment type="caution">
    <text evidence="4">The sequence shown here is derived from an EMBL/GenBank/DDBJ whole genome shotgun (WGS) entry which is preliminary data.</text>
</comment>
<proteinExistence type="predicted"/>
<feature type="signal peptide" evidence="2">
    <location>
        <begin position="1"/>
        <end position="21"/>
    </location>
</feature>
<feature type="region of interest" description="Disordered" evidence="1">
    <location>
        <begin position="49"/>
        <end position="77"/>
    </location>
</feature>
<dbReference type="Proteomes" id="UP000231990">
    <property type="component" value="Unassembled WGS sequence"/>
</dbReference>
<dbReference type="EMBL" id="NPDZ01000001">
    <property type="protein sequence ID" value="PJZ75103.1"/>
    <property type="molecule type" value="Genomic_DNA"/>
</dbReference>
<keyword evidence="5" id="KW-1185">Reference proteome</keyword>
<evidence type="ECO:0000256" key="2">
    <source>
        <dbReference type="SAM" id="SignalP"/>
    </source>
</evidence>
<evidence type="ECO:0000256" key="1">
    <source>
        <dbReference type="SAM" id="MobiDB-lite"/>
    </source>
</evidence>
<dbReference type="RefSeq" id="WP_100714763.1">
    <property type="nucleotide sequence ID" value="NZ_NPDY01000016.1"/>
</dbReference>
<evidence type="ECO:0000313" key="4">
    <source>
        <dbReference type="EMBL" id="PJZ75103.1"/>
    </source>
</evidence>
<accession>A0A2M9ZT58</accession>
<gene>
    <name evidence="3" type="ORF">CH360_14440</name>
    <name evidence="4" type="ORF">CH373_03560</name>
</gene>
<dbReference type="AlphaFoldDB" id="A0A2M9ZT58"/>
<name>A0A2M9ZT58_9LEPT</name>
<dbReference type="NCBIfam" id="NF047531">
    <property type="entry name" value="LIC_10730_fam"/>
    <property type="match status" value="1"/>
</dbReference>